<dbReference type="InterPro" id="IPR012338">
    <property type="entry name" value="Beta-lactam/transpept-like"/>
</dbReference>
<comment type="similarity">
    <text evidence="1">Belongs to the peptidase S13 family.</text>
</comment>
<protein>
    <submittedName>
        <fullName evidence="3">D-alanyl-D-alanine carboxypeptidase/D-alanyl-D-alanine-endopeptidase</fullName>
        <ecNumber evidence="3">3.4.16.4</ecNumber>
    </submittedName>
</protein>
<accession>A0A4Q0U8Z9</accession>
<dbReference type="Proteomes" id="UP000711407">
    <property type="component" value="Unassembled WGS sequence"/>
</dbReference>
<organism evidence="3 4">
    <name type="scientific">Candidatus Amulumruptor caecigallinarius</name>
    <dbReference type="NCBI Taxonomy" id="2109911"/>
    <lineage>
        <taxon>Bacteria</taxon>
        <taxon>Pseudomonadati</taxon>
        <taxon>Bacteroidota</taxon>
        <taxon>Bacteroidia</taxon>
        <taxon>Bacteroidales</taxon>
        <taxon>Muribaculaceae</taxon>
        <taxon>Candidatus Amulumruptor</taxon>
    </lineage>
</organism>
<keyword evidence="3" id="KW-0645">Protease</keyword>
<evidence type="ECO:0000256" key="1">
    <source>
        <dbReference type="ARBA" id="ARBA00006096"/>
    </source>
</evidence>
<dbReference type="AlphaFoldDB" id="A0A4Q0U8Z9"/>
<reference evidence="3" key="1">
    <citation type="journal article" date="2021" name="PeerJ">
        <title>Extensive microbial diversity within the chicken gut microbiome revealed by metagenomics and culture.</title>
        <authorList>
            <person name="Gilroy R."/>
            <person name="Ravi A."/>
            <person name="Getino M."/>
            <person name="Pursley I."/>
            <person name="Horton D.L."/>
            <person name="Alikhan N.F."/>
            <person name="Baker D."/>
            <person name="Gharbi K."/>
            <person name="Hall N."/>
            <person name="Watson M."/>
            <person name="Adriaenssens E.M."/>
            <person name="Foster-Nyarko E."/>
            <person name="Jarju S."/>
            <person name="Secka A."/>
            <person name="Antonio M."/>
            <person name="Oren A."/>
            <person name="Chaudhuri R.R."/>
            <person name="La Ragione R."/>
            <person name="Hildebrand F."/>
            <person name="Pallen M.J."/>
        </authorList>
    </citation>
    <scope>NUCLEOTIDE SEQUENCE</scope>
    <source>
        <strain evidence="3">4100</strain>
    </source>
</reference>
<keyword evidence="2 3" id="KW-0378">Hydrolase</keyword>
<dbReference type="PANTHER" id="PTHR30023:SF0">
    <property type="entry name" value="PENICILLIN-SENSITIVE CARBOXYPEPTIDASE A"/>
    <property type="match status" value="1"/>
</dbReference>
<dbReference type="Gene3D" id="3.50.80.20">
    <property type="entry name" value="D-Ala-D-Ala carboxypeptidase C, peptidase S13"/>
    <property type="match status" value="1"/>
</dbReference>
<comment type="caution">
    <text evidence="3">The sequence shown here is derived from an EMBL/GenBank/DDBJ whole genome shotgun (WGS) entry which is preliminary data.</text>
</comment>
<dbReference type="SUPFAM" id="SSF56601">
    <property type="entry name" value="beta-lactamase/transpeptidase-like"/>
    <property type="match status" value="1"/>
</dbReference>
<dbReference type="GO" id="GO:0006508">
    <property type="term" value="P:proteolysis"/>
    <property type="evidence" value="ECO:0007669"/>
    <property type="project" value="InterPro"/>
</dbReference>
<dbReference type="InterPro" id="IPR000667">
    <property type="entry name" value="Peptidase_S13"/>
</dbReference>
<evidence type="ECO:0000313" key="4">
    <source>
        <dbReference type="Proteomes" id="UP000711407"/>
    </source>
</evidence>
<dbReference type="GO" id="GO:0000270">
    <property type="term" value="P:peptidoglycan metabolic process"/>
    <property type="evidence" value="ECO:0007669"/>
    <property type="project" value="TreeGrafter"/>
</dbReference>
<evidence type="ECO:0000313" key="3">
    <source>
        <dbReference type="EMBL" id="HJE38324.1"/>
    </source>
</evidence>
<gene>
    <name evidence="3" type="primary">dacB</name>
    <name evidence="3" type="ORF">K8V47_00965</name>
</gene>
<dbReference type="Gene3D" id="3.40.710.10">
    <property type="entry name" value="DD-peptidase/beta-lactamase superfamily"/>
    <property type="match status" value="2"/>
</dbReference>
<dbReference type="Pfam" id="PF02113">
    <property type="entry name" value="Peptidase_S13"/>
    <property type="match status" value="1"/>
</dbReference>
<name>A0A4Q0U8Z9_9BACT</name>
<dbReference type="PRINTS" id="PR00922">
    <property type="entry name" value="DADACBPTASE3"/>
</dbReference>
<reference evidence="3" key="2">
    <citation type="submission" date="2021-09" db="EMBL/GenBank/DDBJ databases">
        <authorList>
            <person name="Gilroy R."/>
        </authorList>
    </citation>
    <scope>NUCLEOTIDE SEQUENCE</scope>
    <source>
        <strain evidence="3">4100</strain>
    </source>
</reference>
<dbReference type="EMBL" id="DYXT01000007">
    <property type="protein sequence ID" value="HJE38324.1"/>
    <property type="molecule type" value="Genomic_DNA"/>
</dbReference>
<dbReference type="EC" id="3.4.16.4" evidence="3"/>
<keyword evidence="3" id="KW-0121">Carboxypeptidase</keyword>
<proteinExistence type="inferred from homology"/>
<dbReference type="GO" id="GO:0009002">
    <property type="term" value="F:serine-type D-Ala-D-Ala carboxypeptidase activity"/>
    <property type="evidence" value="ECO:0007669"/>
    <property type="project" value="UniProtKB-EC"/>
</dbReference>
<dbReference type="NCBIfam" id="TIGR00666">
    <property type="entry name" value="PBP4"/>
    <property type="match status" value="1"/>
</dbReference>
<evidence type="ECO:0000256" key="2">
    <source>
        <dbReference type="ARBA" id="ARBA00022801"/>
    </source>
</evidence>
<sequence length="485" mass="52702">MVYTSAGLSGNSRPKRLSGRLMTAFLIILLSAAVFPAHAAEHPLKIAGAAKTKVGIYIEDLRSGEVLMDVNADDAMVPASVTKSLTAATAYSVFSPDGCFSTPVAAVGKIKKGVLDGDVVISTIGDPTIESSHFADNAGFADSIIGALQRLEIKEIKGTVVIDESNFVDSTIPDGWLREDIIECYGAGLYASNFRDNRMILSVPANTTRPHTPGIRVEYKGGKGKPRLSRHPNSNVFQVTGNTKRRSIHATVANPAPASTMRAEVMREIEKAGIVIGEKPRGGKRPSESDIEKGEVIYVHRSPEVEDILRSLMFRSDNMMAEGMLRSLASGQPRGEAVRFEKNFWLEKGFDISKLNIEDGSGLSRKDRITPRFMAEVYKWMYHTDMAGGYVSLFPKAGRDGTMRNFMRDSALAGRLATKTGSMRGVQCYGGYMLDEGGSPTHVVVVFVNNFTCGRAGLKKEIGRLLTQVLLKDEAAEDVAENVEN</sequence>
<dbReference type="PANTHER" id="PTHR30023">
    <property type="entry name" value="D-ALANYL-D-ALANINE CARBOXYPEPTIDASE"/>
    <property type="match status" value="1"/>
</dbReference>